<keyword evidence="5" id="KW-0548">Nucleotidyltransferase</keyword>
<dbReference type="GO" id="GO:0004482">
    <property type="term" value="F:mRNA 5'-cap (guanine-N7-)-methyltransferase activity"/>
    <property type="evidence" value="ECO:0007669"/>
    <property type="project" value="InterPro"/>
</dbReference>
<keyword evidence="3" id="KW-0808">Transferase</keyword>
<keyword evidence="2" id="KW-0489">Methyltransferase</keyword>
<comment type="catalytic activity">
    <reaction evidence="7">
        <text>a 5'-end diphospho-ribonucleoside in mRNA + GTP + H(+) = a 5'-end (5'-triphosphoguanosine)-ribonucleoside in mRNA + diphosphate</text>
        <dbReference type="Rhea" id="RHEA:67012"/>
        <dbReference type="Rhea" id="RHEA-COMP:17165"/>
        <dbReference type="Rhea" id="RHEA-COMP:17166"/>
        <dbReference type="ChEBI" id="CHEBI:15378"/>
        <dbReference type="ChEBI" id="CHEBI:33019"/>
        <dbReference type="ChEBI" id="CHEBI:37565"/>
        <dbReference type="ChEBI" id="CHEBI:167616"/>
        <dbReference type="ChEBI" id="CHEBI:167617"/>
        <dbReference type="EC" id="2.7.7.50"/>
    </reaction>
</comment>
<keyword evidence="4" id="KW-0949">S-adenosyl-L-methionine</keyword>
<feature type="domain" description="MRNA cap 0 methyltransferase" evidence="8">
    <location>
        <begin position="1"/>
        <end position="220"/>
    </location>
</feature>
<dbReference type="EMBL" id="JF974320">
    <property type="protein sequence ID" value="AET84815.1"/>
    <property type="molecule type" value="Genomic_DNA"/>
</dbReference>
<evidence type="ECO:0000256" key="7">
    <source>
        <dbReference type="ARBA" id="ARBA00044679"/>
    </source>
</evidence>
<dbReference type="Gene3D" id="3.40.50.150">
    <property type="entry name" value="Vaccinia Virus protein VP39"/>
    <property type="match status" value="1"/>
</dbReference>
<organism evidence="9 10">
    <name type="scientific">Micromonas pusilla virus SP1</name>
    <name type="common">MpV-SP1</name>
    <dbReference type="NCBI Taxonomy" id="373996"/>
    <lineage>
        <taxon>Viruses</taxon>
        <taxon>Varidnaviria</taxon>
        <taxon>Bamfordvirae</taxon>
        <taxon>Nucleocytoviricota</taxon>
        <taxon>Megaviricetes</taxon>
        <taxon>Algavirales</taxon>
        <taxon>Phycodnaviridae</taxon>
        <taxon>Prasinovirus</taxon>
        <taxon>Prasinovirus micromonas</taxon>
    </lineage>
</organism>
<proteinExistence type="inferred from homology"/>
<organismHost>
    <name type="scientific">Micromonas pusilla</name>
    <name type="common">Picoplanktonic green alga</name>
    <name type="synonym">Chromulina pusilla</name>
    <dbReference type="NCBI Taxonomy" id="38833"/>
</organismHost>
<dbReference type="GO" id="GO:0004484">
    <property type="term" value="F:mRNA guanylyltransferase activity"/>
    <property type="evidence" value="ECO:0007669"/>
    <property type="project" value="UniProtKB-EC"/>
</dbReference>
<protein>
    <recommendedName>
        <fullName evidence="8">mRNA cap 0 methyltransferase domain-containing protein</fullName>
    </recommendedName>
</protein>
<name>G9E5Y8_MPSP1</name>
<dbReference type="InterPro" id="IPR004971">
    <property type="entry name" value="mRNA_G-N7_MeTrfase_dom"/>
</dbReference>
<dbReference type="InterPro" id="IPR039753">
    <property type="entry name" value="RG7MT1"/>
</dbReference>
<dbReference type="PROSITE" id="PS51562">
    <property type="entry name" value="RNA_CAP0_MT"/>
    <property type="match status" value="1"/>
</dbReference>
<reference evidence="9 10" key="1">
    <citation type="submission" date="2010-12" db="EMBL/GenBank/DDBJ databases">
        <title>The Genome Sequence of Micromonas pusilla virus SP1.</title>
        <authorList>
            <consortium name="The Broad Institute Genome Sequencing Platform"/>
            <person name="Henn M.R."/>
            <person name="Suttle C."/>
            <person name="Winget D."/>
            <person name="Chan A."/>
            <person name="Levin J."/>
            <person name="Malboeuf C."/>
            <person name="Casali M."/>
            <person name="Russ C."/>
            <person name="Lennon N."/>
            <person name="Chapman S.B."/>
            <person name="Erlich R."/>
            <person name="Young S.K."/>
            <person name="Yandava C."/>
            <person name="Zeng Q."/>
            <person name="Alvarado L."/>
            <person name="Anderson S."/>
            <person name="Berlin A."/>
            <person name="Chen Z."/>
            <person name="Freedman E."/>
            <person name="Gellesch M."/>
            <person name="Goldberg J."/>
            <person name="Green L."/>
            <person name="Griggs A."/>
            <person name="Gujja S."/>
            <person name="Heilman E.R."/>
            <person name="Heiman D."/>
            <person name="Hollinger A."/>
            <person name="Howarth C."/>
            <person name="Larson L."/>
            <person name="Mehta T."/>
            <person name="Pearson M."/>
            <person name="Roberts A."/>
            <person name="Ryan E."/>
            <person name="Saif S."/>
            <person name="Shea T."/>
            <person name="Shenoy N."/>
            <person name="Sisk P."/>
            <person name="Stolte C."/>
            <person name="Sykes S."/>
            <person name="White J."/>
            <person name="Haas B."/>
            <person name="Nusbaum C."/>
            <person name="Birren B."/>
        </authorList>
    </citation>
    <scope>NUCLEOTIDE SEQUENCE [LARGE SCALE GENOMIC DNA]</scope>
    <source>
        <strain evidence="9 10">SP1</strain>
    </source>
</reference>
<dbReference type="Pfam" id="PF03291">
    <property type="entry name" value="mRNA_G-N7_MeTrfase"/>
    <property type="match status" value="1"/>
</dbReference>
<dbReference type="Proteomes" id="UP000232710">
    <property type="component" value="Segment"/>
</dbReference>
<evidence type="ECO:0000259" key="8">
    <source>
        <dbReference type="PROSITE" id="PS51562"/>
    </source>
</evidence>
<dbReference type="PANTHER" id="PTHR12189">
    <property type="entry name" value="MRNA GUANINE-7- METHYLTRANSFERASE"/>
    <property type="match status" value="1"/>
</dbReference>
<comment type="similarity">
    <text evidence="1">In the N-terminal section; belongs to the dsDNA virus mRNA guanylyltransferase family.</text>
</comment>
<accession>G9E5Y8</accession>
<dbReference type="InterPro" id="IPR029063">
    <property type="entry name" value="SAM-dependent_MTases_sf"/>
</dbReference>
<evidence type="ECO:0000256" key="1">
    <source>
        <dbReference type="ARBA" id="ARBA00008556"/>
    </source>
</evidence>
<evidence type="ECO:0000313" key="9">
    <source>
        <dbReference type="EMBL" id="AET84815.1"/>
    </source>
</evidence>
<keyword evidence="6" id="KW-0694">RNA-binding</keyword>
<dbReference type="CDD" id="cd02440">
    <property type="entry name" value="AdoMet_MTases"/>
    <property type="match status" value="1"/>
</dbReference>
<evidence type="ECO:0000256" key="6">
    <source>
        <dbReference type="ARBA" id="ARBA00022884"/>
    </source>
</evidence>
<dbReference type="PANTHER" id="PTHR12189:SF2">
    <property type="entry name" value="MRNA CAP GUANINE-N7 METHYLTRANSFERASE"/>
    <property type="match status" value="1"/>
</dbReference>
<keyword evidence="10" id="KW-1185">Reference proteome</keyword>
<dbReference type="SUPFAM" id="SSF53335">
    <property type="entry name" value="S-adenosyl-L-methionine-dependent methyltransferases"/>
    <property type="match status" value="1"/>
</dbReference>
<evidence type="ECO:0000256" key="5">
    <source>
        <dbReference type="ARBA" id="ARBA00022695"/>
    </source>
</evidence>
<evidence type="ECO:0000313" key="10">
    <source>
        <dbReference type="Proteomes" id="UP000232710"/>
    </source>
</evidence>
<gene>
    <name evidence="9" type="ORF">MPXG_00017</name>
</gene>
<sequence length="220" mass="25540">MEEIRRNHNDTKKSLIQSVAKEGQSILDVGCGFGGDLQKWHKCGVNINMCDPEPSALVEARSRAKNMHIRVNFYEGDIHNCPNRKYDILCYNFSLHYIFKSKSYFFSSIREIKKRLKPGGKLIGIIPDSEKIMFRIPYRDDMGNYFLMSKHCGGGYGEKMMVHLTDTPYYRDGPKPEPVCYRDILITELEEMGIKLQLWEGLTGNPISELYSKFIFVYNR</sequence>
<evidence type="ECO:0000256" key="2">
    <source>
        <dbReference type="ARBA" id="ARBA00022603"/>
    </source>
</evidence>
<evidence type="ECO:0000256" key="3">
    <source>
        <dbReference type="ARBA" id="ARBA00022679"/>
    </source>
</evidence>
<evidence type="ECO:0000256" key="4">
    <source>
        <dbReference type="ARBA" id="ARBA00022691"/>
    </source>
</evidence>
<dbReference type="GO" id="GO:0003723">
    <property type="term" value="F:RNA binding"/>
    <property type="evidence" value="ECO:0007669"/>
    <property type="project" value="UniProtKB-KW"/>
</dbReference>